<feature type="domain" description="GGDEF" evidence="4">
    <location>
        <begin position="178"/>
        <end position="259"/>
    </location>
</feature>
<reference evidence="5 6" key="1">
    <citation type="journal article" date="2011" name="Appl. Environ. Microbiol.">
        <title>Contribution of a Sodium Ion Gradient to Energy Conservation during Fermentation in the Cyanobacterium Arthrospira (Spirulina) maxima CS-328.</title>
        <authorList>
            <person name="Carrieri D."/>
            <person name="Ananyev G."/>
            <person name="Lenz O."/>
            <person name="Bryant D.A."/>
            <person name="Dismukes G.C."/>
        </authorList>
    </citation>
    <scope>NUCLEOTIDE SEQUENCE [LARGE SCALE GENOMIC DNA]</scope>
    <source>
        <strain evidence="5 6">CS-328</strain>
    </source>
</reference>
<dbReference type="InterPro" id="IPR001789">
    <property type="entry name" value="Sig_transdc_resp-reg_receiver"/>
</dbReference>
<dbReference type="PANTHER" id="PTHR44591">
    <property type="entry name" value="STRESS RESPONSE REGULATOR PROTEIN 1"/>
    <property type="match status" value="1"/>
</dbReference>
<evidence type="ECO:0000256" key="1">
    <source>
        <dbReference type="ARBA" id="ARBA00022553"/>
    </source>
</evidence>
<dbReference type="Pfam" id="PF00072">
    <property type="entry name" value="Response_reg"/>
    <property type="match status" value="1"/>
</dbReference>
<dbReference type="CDD" id="cd01949">
    <property type="entry name" value="GGDEF"/>
    <property type="match status" value="1"/>
</dbReference>
<dbReference type="SUPFAM" id="SSF52172">
    <property type="entry name" value="CheY-like"/>
    <property type="match status" value="1"/>
</dbReference>
<dbReference type="InterPro" id="IPR050595">
    <property type="entry name" value="Bact_response_regulator"/>
</dbReference>
<dbReference type="SUPFAM" id="SSF55073">
    <property type="entry name" value="Nucleotide cyclase"/>
    <property type="match status" value="1"/>
</dbReference>
<protein>
    <submittedName>
        <fullName evidence="5">Response regulator receiver modulated diguanylate cyclase</fullName>
    </submittedName>
</protein>
<evidence type="ECO:0000313" key="6">
    <source>
        <dbReference type="Proteomes" id="UP000004061"/>
    </source>
</evidence>
<evidence type="ECO:0000259" key="3">
    <source>
        <dbReference type="PROSITE" id="PS50110"/>
    </source>
</evidence>
<feature type="domain" description="Response regulatory" evidence="3">
    <location>
        <begin position="3"/>
        <end position="119"/>
    </location>
</feature>
<organism evidence="5 6">
    <name type="scientific">Limnospira maxima CS-328</name>
    <dbReference type="NCBI Taxonomy" id="513049"/>
    <lineage>
        <taxon>Bacteria</taxon>
        <taxon>Bacillati</taxon>
        <taxon>Cyanobacteriota</taxon>
        <taxon>Cyanophyceae</taxon>
        <taxon>Oscillatoriophycideae</taxon>
        <taxon>Oscillatoriales</taxon>
        <taxon>Sirenicapillariaceae</taxon>
        <taxon>Limnospira</taxon>
    </lineage>
</organism>
<dbReference type="InterPro" id="IPR011006">
    <property type="entry name" value="CheY-like_superfamily"/>
</dbReference>
<dbReference type="GO" id="GO:0000160">
    <property type="term" value="P:phosphorelay signal transduction system"/>
    <property type="evidence" value="ECO:0007669"/>
    <property type="project" value="InterPro"/>
</dbReference>
<accession>B5VU83</accession>
<name>B5VU83_LIMMA</name>
<dbReference type="AlphaFoldDB" id="B5VU83"/>
<dbReference type="RefSeq" id="WP_006621686.1">
    <property type="nucleotide sequence ID" value="NZ_ABYK01000001.1"/>
</dbReference>
<evidence type="ECO:0000313" key="5">
    <source>
        <dbReference type="EMBL" id="EDZ97096.1"/>
    </source>
</evidence>
<dbReference type="InterPro" id="IPR029787">
    <property type="entry name" value="Nucleotide_cyclase"/>
</dbReference>
<evidence type="ECO:0000256" key="2">
    <source>
        <dbReference type="PROSITE-ProRule" id="PRU00169"/>
    </source>
</evidence>
<gene>
    <name evidence="5" type="ORF">AmaxDRAFT_0124</name>
</gene>
<sequence length="259" mass="29051">MFSILIVDDDPDNFDVVETCLIDENYHLHYAYSGQDALSVINVIKPDLILLDVMMPVMDGIEVCRRIKAMGEWKGTPIIMVTALSSTESLAECLGAGADDFIAKPVNGLELLARIRSMLRIKQQYQLLADFNTKLELMVEERTAQLQRLIDEDTLTQLPSRAQLLHKLSDSYVDSSGENYAIAYLDCDQFKLVNGAFGYQVGNQLLRAIAERLKKHLRPGDLLCRVGEYEFCFGLKNISATGELTDWINGVMGSFIQAF</sequence>
<comment type="caution">
    <text evidence="5">The sequence shown here is derived from an EMBL/GenBank/DDBJ whole genome shotgun (WGS) entry which is preliminary data.</text>
</comment>
<dbReference type="InterPro" id="IPR000160">
    <property type="entry name" value="GGDEF_dom"/>
</dbReference>
<dbReference type="PROSITE" id="PS50110">
    <property type="entry name" value="RESPONSE_REGULATORY"/>
    <property type="match status" value="1"/>
</dbReference>
<dbReference type="PROSITE" id="PS50887">
    <property type="entry name" value="GGDEF"/>
    <property type="match status" value="1"/>
</dbReference>
<keyword evidence="6" id="KW-1185">Reference proteome</keyword>
<evidence type="ECO:0000259" key="4">
    <source>
        <dbReference type="PROSITE" id="PS50887"/>
    </source>
</evidence>
<dbReference type="SMART" id="SM00267">
    <property type="entry name" value="GGDEF"/>
    <property type="match status" value="1"/>
</dbReference>
<dbReference type="FunFam" id="3.40.50.2300:FF:000444">
    <property type="entry name" value="Sensory transduction histidine kinase"/>
    <property type="match status" value="1"/>
</dbReference>
<dbReference type="Gene3D" id="3.40.50.2300">
    <property type="match status" value="1"/>
</dbReference>
<dbReference type="EMBL" id="ABYK01000001">
    <property type="protein sequence ID" value="EDZ97096.1"/>
    <property type="molecule type" value="Genomic_DNA"/>
</dbReference>
<dbReference type="PANTHER" id="PTHR44591:SF3">
    <property type="entry name" value="RESPONSE REGULATORY DOMAIN-CONTAINING PROTEIN"/>
    <property type="match status" value="1"/>
</dbReference>
<dbReference type="SMART" id="SM00448">
    <property type="entry name" value="REC"/>
    <property type="match status" value="1"/>
</dbReference>
<feature type="modified residue" description="4-aspartylphosphate" evidence="2">
    <location>
        <position position="52"/>
    </location>
</feature>
<keyword evidence="1 2" id="KW-0597">Phosphoprotein</keyword>
<dbReference type="Proteomes" id="UP000004061">
    <property type="component" value="Unassembled WGS sequence"/>
</dbReference>
<proteinExistence type="predicted"/>
<dbReference type="Gene3D" id="3.30.70.270">
    <property type="match status" value="1"/>
</dbReference>
<dbReference type="InterPro" id="IPR043128">
    <property type="entry name" value="Rev_trsase/Diguanyl_cyclase"/>
</dbReference>
<dbReference type="NCBIfam" id="TIGR00254">
    <property type="entry name" value="GGDEF"/>
    <property type="match status" value="1"/>
</dbReference>
<dbReference type="Pfam" id="PF00990">
    <property type="entry name" value="GGDEF"/>
    <property type="match status" value="1"/>
</dbReference>